<comment type="similarity">
    <text evidence="7">Belongs to the binding-protein-dependent transport system permease family.</text>
</comment>
<evidence type="ECO:0000259" key="9">
    <source>
        <dbReference type="PROSITE" id="PS50928"/>
    </source>
</evidence>
<dbReference type="InterPro" id="IPR000515">
    <property type="entry name" value="MetI-like"/>
</dbReference>
<comment type="subcellular location">
    <subcellularLocation>
        <location evidence="1 7">Cell membrane</location>
        <topology evidence="1 7">Multi-pass membrane protein</topology>
    </subcellularLocation>
</comment>
<dbReference type="GO" id="GO:0010438">
    <property type="term" value="P:cellular response to sulfur starvation"/>
    <property type="evidence" value="ECO:0007669"/>
    <property type="project" value="TreeGrafter"/>
</dbReference>
<evidence type="ECO:0000256" key="1">
    <source>
        <dbReference type="ARBA" id="ARBA00004651"/>
    </source>
</evidence>
<feature type="transmembrane region" description="Helical" evidence="7">
    <location>
        <begin position="174"/>
        <end position="193"/>
    </location>
</feature>
<dbReference type="Proteomes" id="UP000618382">
    <property type="component" value="Unassembled WGS sequence"/>
</dbReference>
<keyword evidence="13" id="KW-1185">Reference proteome</keyword>
<comment type="caution">
    <text evidence="11">The sequence shown here is derived from an EMBL/GenBank/DDBJ whole genome shotgun (WGS) entry which is preliminary data.</text>
</comment>
<reference evidence="11 12" key="1">
    <citation type="submission" date="2020-07" db="EMBL/GenBank/DDBJ databases">
        <title>Sequencing the genomes of 1000 actinobacteria strains.</title>
        <authorList>
            <person name="Klenk H.-P."/>
        </authorList>
    </citation>
    <scope>NUCLEOTIDE SEQUENCE [LARGE SCALE GENOMIC DNA]</scope>
    <source>
        <strain evidence="11 12">DSM 24482</strain>
    </source>
</reference>
<dbReference type="InterPro" id="IPR035906">
    <property type="entry name" value="MetI-like_sf"/>
</dbReference>
<dbReference type="Gene3D" id="1.10.3720.10">
    <property type="entry name" value="MetI-like"/>
    <property type="match status" value="1"/>
</dbReference>
<keyword evidence="6 7" id="KW-0472">Membrane</keyword>
<feature type="transmembrane region" description="Helical" evidence="7">
    <location>
        <begin position="54"/>
        <end position="74"/>
    </location>
</feature>
<evidence type="ECO:0000313" key="12">
    <source>
        <dbReference type="Proteomes" id="UP000577956"/>
    </source>
</evidence>
<dbReference type="AlphaFoldDB" id="A0A7Y9JZK5"/>
<accession>A0A7Y9JZK5</accession>
<dbReference type="EMBL" id="BONN01000018">
    <property type="protein sequence ID" value="GIG34477.1"/>
    <property type="molecule type" value="Genomic_DNA"/>
</dbReference>
<proteinExistence type="inferred from homology"/>
<dbReference type="EMBL" id="JACCBK010000001">
    <property type="protein sequence ID" value="NYD87981.1"/>
    <property type="molecule type" value="Genomic_DNA"/>
</dbReference>
<organism evidence="11 12">
    <name type="scientific">Cellulomonas oligotrophica</name>
    <dbReference type="NCBI Taxonomy" id="931536"/>
    <lineage>
        <taxon>Bacteria</taxon>
        <taxon>Bacillati</taxon>
        <taxon>Actinomycetota</taxon>
        <taxon>Actinomycetes</taxon>
        <taxon>Micrococcales</taxon>
        <taxon>Cellulomonadaceae</taxon>
        <taxon>Cellulomonas</taxon>
    </lineage>
</organism>
<dbReference type="PANTHER" id="PTHR30151">
    <property type="entry name" value="ALKANE SULFONATE ABC TRANSPORTER-RELATED, MEMBRANE SUBUNIT"/>
    <property type="match status" value="1"/>
</dbReference>
<keyword evidence="3" id="KW-1003">Cell membrane</keyword>
<dbReference type="RefSeq" id="WP_179625403.1">
    <property type="nucleotide sequence ID" value="NZ_BAABFI010000006.1"/>
</dbReference>
<dbReference type="PROSITE" id="PS50928">
    <property type="entry name" value="ABC_TM1"/>
    <property type="match status" value="1"/>
</dbReference>
<dbReference type="FunFam" id="1.10.3720.10:FF:000003">
    <property type="entry name" value="Aliphatic sulfonate ABC transporter permease"/>
    <property type="match status" value="1"/>
</dbReference>
<gene>
    <name evidence="11" type="ORF">BKA21_003530</name>
    <name evidence="10" type="ORF">Col01nite_36360</name>
</gene>
<dbReference type="SUPFAM" id="SSF161098">
    <property type="entry name" value="MetI-like"/>
    <property type="match status" value="1"/>
</dbReference>
<keyword evidence="2 7" id="KW-0813">Transport</keyword>
<evidence type="ECO:0000256" key="3">
    <source>
        <dbReference type="ARBA" id="ARBA00022475"/>
    </source>
</evidence>
<feature type="region of interest" description="Disordered" evidence="8">
    <location>
        <begin position="1"/>
        <end position="44"/>
    </location>
</feature>
<dbReference type="CDD" id="cd06261">
    <property type="entry name" value="TM_PBP2"/>
    <property type="match status" value="1"/>
</dbReference>
<evidence type="ECO:0000256" key="7">
    <source>
        <dbReference type="RuleBase" id="RU363032"/>
    </source>
</evidence>
<name>A0A7Y9JZK5_9CELL</name>
<evidence type="ECO:0000313" key="11">
    <source>
        <dbReference type="EMBL" id="NYD87981.1"/>
    </source>
</evidence>
<evidence type="ECO:0000256" key="4">
    <source>
        <dbReference type="ARBA" id="ARBA00022692"/>
    </source>
</evidence>
<dbReference type="GO" id="GO:0042918">
    <property type="term" value="P:alkanesulfonate transmembrane transport"/>
    <property type="evidence" value="ECO:0007669"/>
    <property type="project" value="UniProtKB-ARBA"/>
</dbReference>
<sequence length="300" mass="31365">MTPPPVLGSPGTGPVVDSDGRPARGLNPFDSGPRRPAAPTGGGRGGAPFWSRRVVRTVGGAVVPLLVLAVWWWTTSSGQVPAYRVPSPTAVWLAGVDLLERGELGTHIAISVQRVLLGFAIGGCVALVLGALVGLSRAGDVLLSPTLAAVRAVPSLAWVPLLILWMKIGEDSKITLVAIGAFFPLFTTLAAALRHVDPHLVEAGRAFGLRGVRLLTTVQLPAVLPSLMSGLRLALAQAWLFLVAAELIASSMGLGFLLNDSANNGRVDRIFLAIVLLALLGKLSDSIVALAERALLRRYA</sequence>
<evidence type="ECO:0000256" key="6">
    <source>
        <dbReference type="ARBA" id="ARBA00023136"/>
    </source>
</evidence>
<evidence type="ECO:0000256" key="8">
    <source>
        <dbReference type="SAM" id="MobiDB-lite"/>
    </source>
</evidence>
<dbReference type="Pfam" id="PF00528">
    <property type="entry name" value="BPD_transp_1"/>
    <property type="match status" value="1"/>
</dbReference>
<feature type="domain" description="ABC transmembrane type-1" evidence="9">
    <location>
        <begin position="104"/>
        <end position="289"/>
    </location>
</feature>
<keyword evidence="5 7" id="KW-1133">Transmembrane helix</keyword>
<dbReference type="GO" id="GO:0005886">
    <property type="term" value="C:plasma membrane"/>
    <property type="evidence" value="ECO:0007669"/>
    <property type="project" value="UniProtKB-SubCell"/>
</dbReference>
<feature type="transmembrane region" description="Helical" evidence="7">
    <location>
        <begin position="270"/>
        <end position="291"/>
    </location>
</feature>
<evidence type="ECO:0000313" key="13">
    <source>
        <dbReference type="Proteomes" id="UP000618382"/>
    </source>
</evidence>
<reference evidence="10 13" key="2">
    <citation type="submission" date="2021-01" db="EMBL/GenBank/DDBJ databases">
        <title>Whole genome shotgun sequence of Cellulomonas oligotrophica NBRC 109435.</title>
        <authorList>
            <person name="Komaki H."/>
            <person name="Tamura T."/>
        </authorList>
    </citation>
    <scope>NUCLEOTIDE SEQUENCE [LARGE SCALE GENOMIC DNA]</scope>
    <source>
        <strain evidence="10 13">NBRC 109435</strain>
    </source>
</reference>
<evidence type="ECO:0000313" key="10">
    <source>
        <dbReference type="EMBL" id="GIG34477.1"/>
    </source>
</evidence>
<dbReference type="Proteomes" id="UP000577956">
    <property type="component" value="Unassembled WGS sequence"/>
</dbReference>
<evidence type="ECO:0000256" key="5">
    <source>
        <dbReference type="ARBA" id="ARBA00022989"/>
    </source>
</evidence>
<keyword evidence="4 7" id="KW-0812">Transmembrane</keyword>
<evidence type="ECO:0000256" key="2">
    <source>
        <dbReference type="ARBA" id="ARBA00022448"/>
    </source>
</evidence>
<dbReference type="PANTHER" id="PTHR30151:SF39">
    <property type="entry name" value="ABC TRANSPORTER PERMEASE PROTEIN"/>
    <property type="match status" value="1"/>
</dbReference>
<protein>
    <submittedName>
        <fullName evidence="11">Sulfonate transport system permease protein</fullName>
    </submittedName>
</protein>
<feature type="transmembrane region" description="Helical" evidence="7">
    <location>
        <begin position="115"/>
        <end position="135"/>
    </location>
</feature>
<feature type="transmembrane region" description="Helical" evidence="7">
    <location>
        <begin position="147"/>
        <end position="168"/>
    </location>
</feature>
<feature type="transmembrane region" description="Helical" evidence="7">
    <location>
        <begin position="239"/>
        <end position="258"/>
    </location>
</feature>